<accession>A0A2P8R202</accession>
<organism evidence="1 2">
    <name type="scientific">Campylobacter blaseri</name>
    <dbReference type="NCBI Taxonomy" id="2042961"/>
    <lineage>
        <taxon>Bacteria</taxon>
        <taxon>Pseudomonadati</taxon>
        <taxon>Campylobacterota</taxon>
        <taxon>Epsilonproteobacteria</taxon>
        <taxon>Campylobacterales</taxon>
        <taxon>Campylobacteraceae</taxon>
        <taxon>Campylobacter</taxon>
    </lineage>
</organism>
<evidence type="ECO:0000313" key="1">
    <source>
        <dbReference type="EMBL" id="PSM52529.1"/>
    </source>
</evidence>
<name>A0A2P8R202_9BACT</name>
<gene>
    <name evidence="1" type="ORF">CQ405_02035</name>
</gene>
<dbReference type="RefSeq" id="WP_106870086.1">
    <property type="nucleotide sequence ID" value="NZ_CP053841.1"/>
</dbReference>
<reference evidence="2" key="1">
    <citation type="submission" date="2017-10" db="EMBL/GenBank/DDBJ databases">
        <title>Campylobacter species from seals.</title>
        <authorList>
            <person name="Gilbert M.J."/>
            <person name="Zomer A.L."/>
            <person name="Timmerman A.J."/>
            <person name="Duim B."/>
            <person name="Wagenaar J.A."/>
        </authorList>
    </citation>
    <scope>NUCLEOTIDE SEQUENCE [LARGE SCALE GENOMIC DNA]</scope>
    <source>
        <strain evidence="2">17S00004-5</strain>
    </source>
</reference>
<evidence type="ECO:0000313" key="2">
    <source>
        <dbReference type="Proteomes" id="UP000240535"/>
    </source>
</evidence>
<protein>
    <submittedName>
        <fullName evidence="1">Uncharacterized protein</fullName>
    </submittedName>
</protein>
<keyword evidence="2" id="KW-1185">Reference proteome</keyword>
<sequence>MLFSKDKFFNFKKIKILIGLFSFFVAFSGLEARILPFNYFNVEYNKCMDEEIAKRYIGYNYGKEYEKARKEAYGECKKKALEICNASYFRMSNGITGFLGANLYAGNKIYKRADLPDTVPTGEEYEIYKECQNYYPKLGGYGKISQFKCLDSEYLGLASAGKTCKEVYGVTVENKFGKDFLEYIYRGEIEGCRVCKKIDENEHLVKAPGYEVIKTDWENGKTVFATPATKCASSYFPNRHNFAKQIVSDDKLNDPKLTLDEKYSCDHIIDYQDMCGDLGRLVRKEDGKCYGAAGIAERTPIPKAPMIYAFATDERITDVVVSKDRIECKICTEEKETTTTEDVFLVGEQSEKPMMEWSMACHEDGYQCDRGVGNKENPGSIKDTIKAQELKGAKFSSYNGKANQLKPRFIPNGNYPLNDYVKNLTQNVVYGDFLSTGASIIKGQFNPKNVKDKNNDSEFIQDIKHNAYKFEREYSTFFRDREKSDSIVKKEYSNSATAKLEVPTIKDKHGKILKIEGKDIVYARLYWQGMFYAANDTPSAFAQAKYADFYKEIEGYRNVAIQVGDMDPIKLTASMNDTYAAYSYSPFITNVFNQPDLIARNRVGFRMFYSASADVTDIIRENFDKSKMITVGGIKTSLPKEMWCDGSCADATNTYQEKMSSSNKVVIAQDIKNFMNRKILIISEEQRKRVTDKMLDILKEEEYLYKLRDKSKEFVKKQDDIYYMTRDYIIDLMPTYMRLSQSRRTFNDNEQITMYNFSIDKWTSEVLFPSYGGWSLFVIYNNEDKFEPKSVALYDGFTYDMTDAKTVINWTEDLEQPTDALFELEQNLYFDGLYTPDVEEKPAKIGYFLSSLASDNNSELNIKGESNNYQNVFGEIAKVGKQFMPSYTYIDYNQNKSIQKSIHIGNETPMLSVDSYDITDKLGKESRKAYLKLKTKAIGNVKQGKYLTRTEIVSPGSMFISTVAFSTDIYRPQICYVENIYNQAGVKDKFSAVRGERLNNRITFKNDSKGKNIRPAKGLAVTVFLNDKNTRYLPNSSKADNRLRYNNNEHPKRGELVYLEDGKEGAYETPLKKDKAGSVVEYGSKSEDKAYKNKKLNEFKNGDLTFYLGKGAGKISNGAVVGGVLNNQQASYVEYDTILGNRFVANSFLLNFSFEVDGKVISYRKKDNFIDRCDESDGVKDINVVSLGGLKVANQNYIVDTDDEDNSKSTLYTQVGKKDFNVTLVYEADFAHKTEELGGGNEKIYRVYSSDGKTFKDYTQEEYDKLKKAERFDPNGKLELMLVTRDRIANRGCSEITTTALDAMPFVWKNCPKDKVKRSYYQDGVLKTETVELNEGKDCNKLNHSYEVSFKNDKNPELTGKQVMITGLDIGYARKDYTFVLAYTPSGVNKKDLDGNLTKDIENYKKCLAGESIESVDCSKLKETFGNHSDLTDGSVLNAQGAFVTCRPNEVFVLRPAYFRSDLNTSKIRVAGNPNDNQDIFNRGIYPAGYDGEYLPGYYQTIQENMFGDKREHNYTSGIMPNLAGSCTAESVFAVRKDNGLTEKVWKPSNNPIFANFGILKSDGTFDETHNRIEINKELNSYENNKKISKRYATIYTGENTITGEKYFNYYNIGDANLTIYDFDWSFEDAKKADCDVNSSRSTADALGKVGCNIAVSNVSDKGENPLSTHLRFRHNDVVINLNNLKNNSSAKNYTFFSNDAESMGAKLDINASARTAENDIYEPAIVTLYNKNCYARDVNFGLDFTFDCDSNATDPRCVNVIGNSSDYKIIENSRVRKAGLLNSIIFGTDNFGKLGFIFADDEKYFVAGSKAKININSKNIARGPKRNKIPAFNLNRDSFKDNGISQASVSINFERYPNIPNNPVMLYAEDFIKNDSFIMQELPLDTDTKTIAGKPNTNGIIASSYYLNPYTRDIVKDGTRDAPINGVAYFYYGNANSENLKYIAREGTDIEPNIFSMVYCDDGVGGSECSKDDASNHFTLLRDNISTIPERPNFYINKAEEYNMGDINNFISSYNFNNSAVSINRDRTLDKSTNYAEKLTINSTKAPVSGFVKVTTNPWFVHGSSATQIENQFEIEFIPNPNSQWGGRGGTKSGDSVGVFLDSNKSDTAGSVGSIIRQNRMNW</sequence>
<dbReference type="Proteomes" id="UP000240535">
    <property type="component" value="Unassembled WGS sequence"/>
</dbReference>
<dbReference type="OrthoDB" id="5363773at2"/>
<comment type="caution">
    <text evidence="1">The sequence shown here is derived from an EMBL/GenBank/DDBJ whole genome shotgun (WGS) entry which is preliminary data.</text>
</comment>
<dbReference type="EMBL" id="PDHH01000002">
    <property type="protein sequence ID" value="PSM52529.1"/>
    <property type="molecule type" value="Genomic_DNA"/>
</dbReference>
<proteinExistence type="predicted"/>